<reference evidence="2" key="1">
    <citation type="submission" date="2022-08" db="EMBL/GenBank/DDBJ databases">
        <authorList>
            <person name="Gutierrez-Valencia J."/>
        </authorList>
    </citation>
    <scope>NUCLEOTIDE SEQUENCE</scope>
</reference>
<gene>
    <name evidence="2" type="ORF">LITE_LOCUS21169</name>
</gene>
<name>A0AAV0KZF0_9ROSI</name>
<keyword evidence="1" id="KW-0812">Transmembrane</keyword>
<protein>
    <submittedName>
        <fullName evidence="2">Uncharacterized protein</fullName>
    </submittedName>
</protein>
<dbReference type="EMBL" id="CAMGYJ010000005">
    <property type="protein sequence ID" value="CAI0427356.1"/>
    <property type="molecule type" value="Genomic_DNA"/>
</dbReference>
<feature type="transmembrane region" description="Helical" evidence="1">
    <location>
        <begin position="50"/>
        <end position="68"/>
    </location>
</feature>
<evidence type="ECO:0000256" key="1">
    <source>
        <dbReference type="SAM" id="Phobius"/>
    </source>
</evidence>
<keyword evidence="1" id="KW-1133">Transmembrane helix</keyword>
<feature type="non-terminal residue" evidence="2">
    <location>
        <position position="1"/>
    </location>
</feature>
<accession>A0AAV0KZF0</accession>
<keyword evidence="3" id="KW-1185">Reference proteome</keyword>
<evidence type="ECO:0000313" key="2">
    <source>
        <dbReference type="EMBL" id="CAI0427356.1"/>
    </source>
</evidence>
<keyword evidence="1" id="KW-0472">Membrane</keyword>
<organism evidence="2 3">
    <name type="scientific">Linum tenue</name>
    <dbReference type="NCBI Taxonomy" id="586396"/>
    <lineage>
        <taxon>Eukaryota</taxon>
        <taxon>Viridiplantae</taxon>
        <taxon>Streptophyta</taxon>
        <taxon>Embryophyta</taxon>
        <taxon>Tracheophyta</taxon>
        <taxon>Spermatophyta</taxon>
        <taxon>Magnoliopsida</taxon>
        <taxon>eudicotyledons</taxon>
        <taxon>Gunneridae</taxon>
        <taxon>Pentapetalae</taxon>
        <taxon>rosids</taxon>
        <taxon>fabids</taxon>
        <taxon>Malpighiales</taxon>
        <taxon>Linaceae</taxon>
        <taxon>Linum</taxon>
    </lineage>
</organism>
<evidence type="ECO:0000313" key="3">
    <source>
        <dbReference type="Proteomes" id="UP001154282"/>
    </source>
</evidence>
<sequence length="73" mass="8678">CRFRQSKARDTWNAAVSTKRDEEGRNVAVAVYRNQRESRRRRCVLRPQRLFPLFSFCSLLSLHFVPLLCQIHS</sequence>
<dbReference type="Proteomes" id="UP001154282">
    <property type="component" value="Unassembled WGS sequence"/>
</dbReference>
<comment type="caution">
    <text evidence="2">The sequence shown here is derived from an EMBL/GenBank/DDBJ whole genome shotgun (WGS) entry which is preliminary data.</text>
</comment>
<dbReference type="AlphaFoldDB" id="A0AAV0KZF0"/>
<proteinExistence type="predicted"/>